<evidence type="ECO:0000313" key="2">
    <source>
        <dbReference type="EMBL" id="ROL48514.1"/>
    </source>
</evidence>
<dbReference type="Gene3D" id="1.20.1070.10">
    <property type="entry name" value="Rhodopsin 7-helix transmembrane proteins"/>
    <property type="match status" value="1"/>
</dbReference>
<dbReference type="OrthoDB" id="5564849at2759"/>
<organism evidence="2 3">
    <name type="scientific">Anabarilius grahami</name>
    <name type="common">Kanglang fish</name>
    <name type="synonym">Barilius grahami</name>
    <dbReference type="NCBI Taxonomy" id="495550"/>
    <lineage>
        <taxon>Eukaryota</taxon>
        <taxon>Metazoa</taxon>
        <taxon>Chordata</taxon>
        <taxon>Craniata</taxon>
        <taxon>Vertebrata</taxon>
        <taxon>Euteleostomi</taxon>
        <taxon>Actinopterygii</taxon>
        <taxon>Neopterygii</taxon>
        <taxon>Teleostei</taxon>
        <taxon>Ostariophysi</taxon>
        <taxon>Cypriniformes</taxon>
        <taxon>Xenocyprididae</taxon>
        <taxon>Xenocypridinae</taxon>
        <taxon>Xenocypridinae incertae sedis</taxon>
        <taxon>Anabarilius</taxon>
    </lineage>
</organism>
<gene>
    <name evidence="2" type="ORF">DPX16_12130</name>
</gene>
<name>A0A3N0YQS4_ANAGA</name>
<sequence>MTSDHSHSVEHHGSSSSVGSAHGGMDENRSHLVSILKPEVTLIPALFAKSHCMINPFIYQIMNRDFREDVYVLLCLRGKDGERRRGRSIDGSDSYGQELND</sequence>
<reference evidence="2 3" key="1">
    <citation type="submission" date="2018-10" db="EMBL/GenBank/DDBJ databases">
        <title>Genome assembly for a Yunnan-Guizhou Plateau 3E fish, Anabarilius grahami (Regan), and its evolutionary and genetic applications.</title>
        <authorList>
            <person name="Jiang W."/>
        </authorList>
    </citation>
    <scope>NUCLEOTIDE SEQUENCE [LARGE SCALE GENOMIC DNA]</scope>
    <source>
        <strain evidence="2">AG-KIZ</strain>
        <tissue evidence="2">Muscle</tissue>
    </source>
</reference>
<dbReference type="Proteomes" id="UP000281406">
    <property type="component" value="Unassembled WGS sequence"/>
</dbReference>
<keyword evidence="3" id="KW-1185">Reference proteome</keyword>
<dbReference type="SUPFAM" id="SSF81321">
    <property type="entry name" value="Family A G protein-coupled receptor-like"/>
    <property type="match status" value="1"/>
</dbReference>
<protein>
    <submittedName>
        <fullName evidence="2">Uncharacterized protein</fullName>
    </submittedName>
</protein>
<comment type="caution">
    <text evidence="2">The sequence shown here is derived from an EMBL/GenBank/DDBJ whole genome shotgun (WGS) entry which is preliminary data.</text>
</comment>
<proteinExistence type="predicted"/>
<feature type="region of interest" description="Disordered" evidence="1">
    <location>
        <begin position="82"/>
        <end position="101"/>
    </location>
</feature>
<feature type="region of interest" description="Disordered" evidence="1">
    <location>
        <begin position="1"/>
        <end position="26"/>
    </location>
</feature>
<dbReference type="EMBL" id="RJVU01029436">
    <property type="protein sequence ID" value="ROL48514.1"/>
    <property type="molecule type" value="Genomic_DNA"/>
</dbReference>
<evidence type="ECO:0000313" key="3">
    <source>
        <dbReference type="Proteomes" id="UP000281406"/>
    </source>
</evidence>
<evidence type="ECO:0000256" key="1">
    <source>
        <dbReference type="SAM" id="MobiDB-lite"/>
    </source>
</evidence>
<accession>A0A3N0YQS4</accession>
<feature type="compositionally biased region" description="Basic and acidic residues" evidence="1">
    <location>
        <begin position="1"/>
        <end position="13"/>
    </location>
</feature>
<dbReference type="AlphaFoldDB" id="A0A3N0YQS4"/>